<keyword evidence="4" id="KW-0493">Microtubule</keyword>
<dbReference type="KEGG" id="aup:AsAng_0012500"/>
<dbReference type="RefSeq" id="WP_264791841.1">
    <property type="nucleotide sequence ID" value="NZ_AP026867.1"/>
</dbReference>
<evidence type="ECO:0000256" key="9">
    <source>
        <dbReference type="ARBA" id="ARBA00023212"/>
    </source>
</evidence>
<dbReference type="PRINTS" id="PR00381">
    <property type="entry name" value="KINESINLIGHT"/>
</dbReference>
<gene>
    <name evidence="14" type="ORF">AsAng_0012500</name>
</gene>
<keyword evidence="9" id="KW-0206">Cytoskeleton</keyword>
<evidence type="ECO:0000256" key="3">
    <source>
        <dbReference type="ARBA" id="ARBA00022490"/>
    </source>
</evidence>
<dbReference type="Pfam" id="PF13374">
    <property type="entry name" value="TPR_10"/>
    <property type="match status" value="1"/>
</dbReference>
<dbReference type="InterPro" id="IPR019734">
    <property type="entry name" value="TPR_rpt"/>
</dbReference>
<evidence type="ECO:0000256" key="2">
    <source>
        <dbReference type="ARBA" id="ARBA00009622"/>
    </source>
</evidence>
<comment type="similarity">
    <text evidence="2">Belongs to the kinesin light chain family.</text>
</comment>
<proteinExistence type="inferred from homology"/>
<accession>A0A916DRP9</accession>
<keyword evidence="12" id="KW-1133">Transmembrane helix</keyword>
<dbReference type="Pfam" id="PF12770">
    <property type="entry name" value="CHAT"/>
    <property type="match status" value="1"/>
</dbReference>
<evidence type="ECO:0000256" key="6">
    <source>
        <dbReference type="ARBA" id="ARBA00022803"/>
    </source>
</evidence>
<evidence type="ECO:0000313" key="15">
    <source>
        <dbReference type="Proteomes" id="UP001060919"/>
    </source>
</evidence>
<keyword evidence="8" id="KW-0505">Motor protein</keyword>
<dbReference type="AlphaFoldDB" id="A0A916DRP9"/>
<feature type="coiled-coil region" evidence="11">
    <location>
        <begin position="534"/>
        <end position="561"/>
    </location>
</feature>
<evidence type="ECO:0000256" key="4">
    <source>
        <dbReference type="ARBA" id="ARBA00022701"/>
    </source>
</evidence>
<organism evidence="14 15">
    <name type="scientific">Aureispira anguillae</name>
    <dbReference type="NCBI Taxonomy" id="2864201"/>
    <lineage>
        <taxon>Bacteria</taxon>
        <taxon>Pseudomonadati</taxon>
        <taxon>Bacteroidota</taxon>
        <taxon>Saprospiria</taxon>
        <taxon>Saprospirales</taxon>
        <taxon>Saprospiraceae</taxon>
        <taxon>Aureispira</taxon>
    </lineage>
</organism>
<keyword evidence="5" id="KW-0677">Repeat</keyword>
<sequence>MQYVHPLFIILIFFSSIVAQNKPKKLPKLSFSEIDSLMHLEYNNHSYDKAIAYLEIGRIKAKKQFGELDSIFASYTANLGLLNSIIGKQKEAEKLLIQAKNIQKEILGSQHLSFATSLNSLAILYKEMGEYEKAEKLFIKTKNIIQKSLGDKDLKFAITLSNLADLYLNMGKYEEAEELLLHAKHITSEAFGEKNINSITTLNNLAALYRFMEEYEKAEVLFMQIGSIIRASYGEEHIALATNLNNLAALYQSMGKSSKVEKLLIQTKEIIAKTLGEKHPKFAITVNNLADLYFKLGKYKKAEALFLQAGKIIEKNLGREHPSLASTLCNLAALYERIGAYNKSEKLLFEAKDIRLKTLGTEHPDYAIVLNNIGRLYEKMNRLEEAFLFCKRSIAANSIQVDTHFIDWSNLDSFIYYSNEYINTSINTTLSVLEKQYRQTGDKSKIELYYEITRTALRFNDKIRNNFSGNGTKLRTLSKNTELIKDGLRIGSLLNRPIQDLFQFAEYNKSVFLLDAIKSTHLYQLGNLPDSLFYKEKNIRKKQATLEANLLENQSKNEKDSLLGLLILANEEIDLFNKKLRKEYPKYTTMKYEQKRISIAEIQSELDERSALIEYVIGDSIVYVFYIDKYKVRLKLLSIDINELNMKIKNLRGILNDYNFIVNVRDISYERYVRNAHWFYKELLAPVLTSTTTIENLVIITDGELGHIPFETFLVEAAPQFQANYKVLHYLLNDYNISYSYSASLWRDNNRVNSQKNNGKLLAMAASYNPEEDSIKMNWRLPAHKRLRSRLTELPAARAEVKILTDKFDGFFGLDSLASEKVFKNKASEYAILHLSMHGLLDHKNQMLSSLAFSEDGDSLENNFLHAYEISKMDLNADLVVLSACETGFGKFEQGNGITSLAQNFAYAGVPSLVASLWQVNDYATSVIMEYLYQNLANGMEKSQALREAKLKYIREAEGELAHPAFWSPFIQIGNTLPIHLALKKSFSSKFWGITGVILILLMGILMKYKKSFS</sequence>
<keyword evidence="7 11" id="KW-0175">Coiled coil</keyword>
<feature type="transmembrane region" description="Helical" evidence="12">
    <location>
        <begin position="991"/>
        <end position="1009"/>
    </location>
</feature>
<dbReference type="PANTHER" id="PTHR45783:SF3">
    <property type="entry name" value="KINESIN LIGHT CHAIN"/>
    <property type="match status" value="1"/>
</dbReference>
<feature type="domain" description="CHAT" evidence="13">
    <location>
        <begin position="675"/>
        <end position="975"/>
    </location>
</feature>
<dbReference type="GO" id="GO:0005871">
    <property type="term" value="C:kinesin complex"/>
    <property type="evidence" value="ECO:0007669"/>
    <property type="project" value="InterPro"/>
</dbReference>
<keyword evidence="3" id="KW-0963">Cytoplasm</keyword>
<comment type="subcellular location">
    <subcellularLocation>
        <location evidence="1">Cytoplasm</location>
        <location evidence="1">Cytoskeleton</location>
    </subcellularLocation>
</comment>
<dbReference type="GO" id="GO:0007018">
    <property type="term" value="P:microtubule-based movement"/>
    <property type="evidence" value="ECO:0007669"/>
    <property type="project" value="TreeGrafter"/>
</dbReference>
<protein>
    <submittedName>
        <fullName evidence="14">CHAT domain-containing protein</fullName>
    </submittedName>
</protein>
<dbReference type="SUPFAM" id="SSF48452">
    <property type="entry name" value="TPR-like"/>
    <property type="match status" value="3"/>
</dbReference>
<evidence type="ECO:0000259" key="13">
    <source>
        <dbReference type="Pfam" id="PF12770"/>
    </source>
</evidence>
<evidence type="ECO:0000256" key="12">
    <source>
        <dbReference type="SAM" id="Phobius"/>
    </source>
</evidence>
<dbReference type="GO" id="GO:0019894">
    <property type="term" value="F:kinesin binding"/>
    <property type="evidence" value="ECO:0007669"/>
    <property type="project" value="TreeGrafter"/>
</dbReference>
<evidence type="ECO:0000313" key="14">
    <source>
        <dbReference type="EMBL" id="BDS10542.1"/>
    </source>
</evidence>
<dbReference type="GO" id="GO:0005874">
    <property type="term" value="C:microtubule"/>
    <property type="evidence" value="ECO:0007669"/>
    <property type="project" value="UniProtKB-KW"/>
</dbReference>
<reference evidence="14" key="1">
    <citation type="submission" date="2022-09" db="EMBL/GenBank/DDBJ databases">
        <title>Aureispira anguillicida sp. nov., isolated from Leptocephalus of Japanese eel Anguilla japonica.</title>
        <authorList>
            <person name="Yuasa K."/>
            <person name="Mekata T."/>
            <person name="Ikunari K."/>
        </authorList>
    </citation>
    <scope>NUCLEOTIDE SEQUENCE</scope>
    <source>
        <strain evidence="14">EL160426</strain>
    </source>
</reference>
<evidence type="ECO:0000256" key="7">
    <source>
        <dbReference type="ARBA" id="ARBA00023054"/>
    </source>
</evidence>
<dbReference type="Pfam" id="PF13181">
    <property type="entry name" value="TPR_8"/>
    <property type="match status" value="1"/>
</dbReference>
<dbReference type="Pfam" id="PF13424">
    <property type="entry name" value="TPR_12"/>
    <property type="match status" value="3"/>
</dbReference>
<keyword evidence="12" id="KW-0472">Membrane</keyword>
<keyword evidence="6 10" id="KW-0802">TPR repeat</keyword>
<evidence type="ECO:0000256" key="10">
    <source>
        <dbReference type="PROSITE-ProRule" id="PRU00339"/>
    </source>
</evidence>
<feature type="repeat" description="TPR" evidence="10">
    <location>
        <begin position="283"/>
        <end position="316"/>
    </location>
</feature>
<dbReference type="PANTHER" id="PTHR45783">
    <property type="entry name" value="KINESIN LIGHT CHAIN"/>
    <property type="match status" value="1"/>
</dbReference>
<keyword evidence="15" id="KW-1185">Reference proteome</keyword>
<dbReference type="InterPro" id="IPR011990">
    <property type="entry name" value="TPR-like_helical_dom_sf"/>
</dbReference>
<dbReference type="Gene3D" id="1.25.40.10">
    <property type="entry name" value="Tetratricopeptide repeat domain"/>
    <property type="match status" value="2"/>
</dbReference>
<evidence type="ECO:0000256" key="11">
    <source>
        <dbReference type="SAM" id="Coils"/>
    </source>
</evidence>
<dbReference type="Proteomes" id="UP001060919">
    <property type="component" value="Chromosome"/>
</dbReference>
<evidence type="ECO:0000256" key="5">
    <source>
        <dbReference type="ARBA" id="ARBA00022737"/>
    </source>
</evidence>
<dbReference type="SMART" id="SM00028">
    <property type="entry name" value="TPR"/>
    <property type="match status" value="7"/>
</dbReference>
<dbReference type="GO" id="GO:0005737">
    <property type="term" value="C:cytoplasm"/>
    <property type="evidence" value="ECO:0007669"/>
    <property type="project" value="TreeGrafter"/>
</dbReference>
<evidence type="ECO:0000256" key="8">
    <source>
        <dbReference type="ARBA" id="ARBA00023175"/>
    </source>
</evidence>
<evidence type="ECO:0000256" key="1">
    <source>
        <dbReference type="ARBA" id="ARBA00004245"/>
    </source>
</evidence>
<name>A0A916DRP9_9BACT</name>
<dbReference type="InterPro" id="IPR024983">
    <property type="entry name" value="CHAT_dom"/>
</dbReference>
<dbReference type="EMBL" id="AP026867">
    <property type="protein sequence ID" value="BDS10542.1"/>
    <property type="molecule type" value="Genomic_DNA"/>
</dbReference>
<keyword evidence="12" id="KW-0812">Transmembrane</keyword>
<dbReference type="PROSITE" id="PS50005">
    <property type="entry name" value="TPR"/>
    <property type="match status" value="1"/>
</dbReference>
<dbReference type="InterPro" id="IPR002151">
    <property type="entry name" value="Kinesin_light"/>
</dbReference>